<dbReference type="Proteomes" id="UP000612362">
    <property type="component" value="Unassembled WGS sequence"/>
</dbReference>
<evidence type="ECO:0000313" key="4">
    <source>
        <dbReference type="Proteomes" id="UP000612362"/>
    </source>
</evidence>
<dbReference type="InterPro" id="IPR036812">
    <property type="entry name" value="NAD(P)_OxRdtase_dom_sf"/>
</dbReference>
<dbReference type="PANTHER" id="PTHR43638">
    <property type="entry name" value="OXIDOREDUCTASE, ALDO/KETO REDUCTASE FAMILY PROTEIN"/>
    <property type="match status" value="1"/>
</dbReference>
<dbReference type="SUPFAM" id="SSF51430">
    <property type="entry name" value="NAD(P)-linked oxidoreductase"/>
    <property type="match status" value="1"/>
</dbReference>
<reference evidence="3" key="1">
    <citation type="submission" date="2020-10" db="EMBL/GenBank/DDBJ databases">
        <title>Taxonomic study of unclassified bacteria belonging to the class Ktedonobacteria.</title>
        <authorList>
            <person name="Yabe S."/>
            <person name="Wang C.M."/>
            <person name="Zheng Y."/>
            <person name="Sakai Y."/>
            <person name="Cavaletti L."/>
            <person name="Monciardini P."/>
            <person name="Donadio S."/>
        </authorList>
    </citation>
    <scope>NUCLEOTIDE SEQUENCE</scope>
    <source>
        <strain evidence="3">SOSP1-1</strain>
    </source>
</reference>
<organism evidence="3 4">
    <name type="scientific">Ktedonospora formicarum</name>
    <dbReference type="NCBI Taxonomy" id="2778364"/>
    <lineage>
        <taxon>Bacteria</taxon>
        <taxon>Bacillati</taxon>
        <taxon>Chloroflexota</taxon>
        <taxon>Ktedonobacteria</taxon>
        <taxon>Ktedonobacterales</taxon>
        <taxon>Ktedonobacteraceae</taxon>
        <taxon>Ktedonospora</taxon>
    </lineage>
</organism>
<dbReference type="InterPro" id="IPR023210">
    <property type="entry name" value="NADP_OxRdtase_dom"/>
</dbReference>
<accession>A0A8J3MTJ9</accession>
<feature type="domain" description="NADP-dependent oxidoreductase" evidence="2">
    <location>
        <begin position="15"/>
        <end position="55"/>
    </location>
</feature>
<keyword evidence="4" id="KW-1185">Reference proteome</keyword>
<evidence type="ECO:0000259" key="2">
    <source>
        <dbReference type="Pfam" id="PF00248"/>
    </source>
</evidence>
<evidence type="ECO:0000256" key="1">
    <source>
        <dbReference type="SAM" id="MobiDB-lite"/>
    </source>
</evidence>
<dbReference type="Pfam" id="PF00248">
    <property type="entry name" value="Aldo_ket_red"/>
    <property type="match status" value="1"/>
</dbReference>
<feature type="region of interest" description="Disordered" evidence="1">
    <location>
        <begin position="49"/>
        <end position="69"/>
    </location>
</feature>
<dbReference type="PANTHER" id="PTHR43638:SF3">
    <property type="entry name" value="ALDEHYDE REDUCTASE"/>
    <property type="match status" value="1"/>
</dbReference>
<sequence>MAYSPIEQGRLLNHPVLQRVAASHGVTPTQLAIAWVIQLDGVNAIPKASTQEHTHAFPPPTAKRPLEML</sequence>
<dbReference type="Gene3D" id="3.20.20.100">
    <property type="entry name" value="NADP-dependent oxidoreductase domain"/>
    <property type="match status" value="1"/>
</dbReference>
<dbReference type="AlphaFoldDB" id="A0A8J3MTJ9"/>
<gene>
    <name evidence="3" type="ORF">KSX_64750</name>
</gene>
<dbReference type="EMBL" id="BNJF01000004">
    <property type="protein sequence ID" value="GHO48312.1"/>
    <property type="molecule type" value="Genomic_DNA"/>
</dbReference>
<evidence type="ECO:0000313" key="3">
    <source>
        <dbReference type="EMBL" id="GHO48312.1"/>
    </source>
</evidence>
<proteinExistence type="predicted"/>
<protein>
    <recommendedName>
        <fullName evidence="2">NADP-dependent oxidoreductase domain-containing protein</fullName>
    </recommendedName>
</protein>
<name>A0A8J3MTJ9_9CHLR</name>
<comment type="caution">
    <text evidence="3">The sequence shown here is derived from an EMBL/GenBank/DDBJ whole genome shotgun (WGS) entry which is preliminary data.</text>
</comment>